<gene>
    <name evidence="2" type="ORF">D9758_005106</name>
</gene>
<dbReference type="OrthoDB" id="2788229at2759"/>
<name>A0A8H5GWH9_9AGAR</name>
<dbReference type="EMBL" id="JAACJM010000006">
    <property type="protein sequence ID" value="KAF5372205.1"/>
    <property type="molecule type" value="Genomic_DNA"/>
</dbReference>
<feature type="region of interest" description="Disordered" evidence="1">
    <location>
        <begin position="1"/>
        <end position="37"/>
    </location>
</feature>
<dbReference type="AlphaFoldDB" id="A0A8H5GWH9"/>
<organism evidence="2 3">
    <name type="scientific">Tetrapyrgos nigripes</name>
    <dbReference type="NCBI Taxonomy" id="182062"/>
    <lineage>
        <taxon>Eukaryota</taxon>
        <taxon>Fungi</taxon>
        <taxon>Dikarya</taxon>
        <taxon>Basidiomycota</taxon>
        <taxon>Agaricomycotina</taxon>
        <taxon>Agaricomycetes</taxon>
        <taxon>Agaricomycetidae</taxon>
        <taxon>Agaricales</taxon>
        <taxon>Marasmiineae</taxon>
        <taxon>Marasmiaceae</taxon>
        <taxon>Tetrapyrgos</taxon>
    </lineage>
</organism>
<proteinExistence type="predicted"/>
<feature type="compositionally biased region" description="Basic and acidic residues" evidence="1">
    <location>
        <begin position="1"/>
        <end position="18"/>
    </location>
</feature>
<evidence type="ECO:0000313" key="2">
    <source>
        <dbReference type="EMBL" id="KAF5372205.1"/>
    </source>
</evidence>
<accession>A0A8H5GWH9</accession>
<evidence type="ECO:0000256" key="1">
    <source>
        <dbReference type="SAM" id="MobiDB-lite"/>
    </source>
</evidence>
<keyword evidence="3" id="KW-1185">Reference proteome</keyword>
<protein>
    <recommendedName>
        <fullName evidence="4">F-box domain-containing protein</fullName>
    </recommendedName>
</protein>
<comment type="caution">
    <text evidence="2">The sequence shown here is derived from an EMBL/GenBank/DDBJ whole genome shotgun (WGS) entry which is preliminary data.</text>
</comment>
<reference evidence="2 3" key="1">
    <citation type="journal article" date="2020" name="ISME J.">
        <title>Uncovering the hidden diversity of litter-decomposition mechanisms in mushroom-forming fungi.</title>
        <authorList>
            <person name="Floudas D."/>
            <person name="Bentzer J."/>
            <person name="Ahren D."/>
            <person name="Johansson T."/>
            <person name="Persson P."/>
            <person name="Tunlid A."/>
        </authorList>
    </citation>
    <scope>NUCLEOTIDE SEQUENCE [LARGE SCALE GENOMIC DNA]</scope>
    <source>
        <strain evidence="2 3">CBS 291.85</strain>
    </source>
</reference>
<evidence type="ECO:0008006" key="4">
    <source>
        <dbReference type="Google" id="ProtNLM"/>
    </source>
</evidence>
<dbReference type="Proteomes" id="UP000559256">
    <property type="component" value="Unassembled WGS sequence"/>
</dbReference>
<sequence length="518" mass="58402">MSNSRQHDVTTGSKRSDDPQQQYYSRARRSSQQKSDTLEEISKQLGKKITDLQDETRIQRVILSELATVNATLLSKCRLLEKENAELWNEIFRIKGPVFPNEITDIFIDFLHKDRASLAACALVCKDWLAGSRYHLFPSLTFNNSSSKRQSNLTELIDHPLCTFKLSVRRITLERVDNHQAADGESWLSTSIPCLSEFPSVTALRLVGLTPQIVQSSLFAQLWTQRQFLEGIIKLNVHKSEIPLDSQYLLEHFPNMTALDYIAEAILIFSPAGHVPLYHPFAEFLLVSLPEKWRKVSLTFPRSVWGVGMKRWFRLLRRTPTTVDLTLYEVRDADIPVLAECLRLLGPTLSSLTVGFAEERSQTSFYTSNILSRNTNLETIFLFGSLFYDSTRKGYLESLRNAPSLLSSIPNAHLRRIVLAFVFGDFSGLPVGGTLLPSSVQEDICSKIDELLAPSSASDSRSSRFPQLEEVVFKLCPPGGAFSVGTGKDLMDQVEEVWGEHFPNVTASGLMKFESEVE</sequence>
<evidence type="ECO:0000313" key="3">
    <source>
        <dbReference type="Proteomes" id="UP000559256"/>
    </source>
</evidence>